<accession>A0A835JZE8</accession>
<protein>
    <submittedName>
        <fullName evidence="1">Uncharacterized protein</fullName>
    </submittedName>
</protein>
<organism evidence="1 2">
    <name type="scientific">Salix dunnii</name>
    <dbReference type="NCBI Taxonomy" id="1413687"/>
    <lineage>
        <taxon>Eukaryota</taxon>
        <taxon>Viridiplantae</taxon>
        <taxon>Streptophyta</taxon>
        <taxon>Embryophyta</taxon>
        <taxon>Tracheophyta</taxon>
        <taxon>Spermatophyta</taxon>
        <taxon>Magnoliopsida</taxon>
        <taxon>eudicotyledons</taxon>
        <taxon>Gunneridae</taxon>
        <taxon>Pentapetalae</taxon>
        <taxon>rosids</taxon>
        <taxon>fabids</taxon>
        <taxon>Malpighiales</taxon>
        <taxon>Salicaceae</taxon>
        <taxon>Saliceae</taxon>
        <taxon>Salix</taxon>
    </lineage>
</organism>
<reference evidence="1 2" key="1">
    <citation type="submission" date="2020-10" db="EMBL/GenBank/DDBJ databases">
        <title>Plant Genome Project.</title>
        <authorList>
            <person name="Zhang R.-G."/>
        </authorList>
    </citation>
    <scope>NUCLEOTIDE SEQUENCE [LARGE SCALE GENOMIC DNA]</scope>
    <source>
        <strain evidence="1">FAFU-HL-1</strain>
        <tissue evidence="1">Leaf</tissue>
    </source>
</reference>
<evidence type="ECO:0000313" key="1">
    <source>
        <dbReference type="EMBL" id="KAF9678228.1"/>
    </source>
</evidence>
<keyword evidence="2" id="KW-1185">Reference proteome</keyword>
<gene>
    <name evidence="1" type="ORF">SADUNF_Sadunf07G0013100</name>
</gene>
<proteinExistence type="predicted"/>
<evidence type="ECO:0000313" key="2">
    <source>
        <dbReference type="Proteomes" id="UP000657918"/>
    </source>
</evidence>
<dbReference type="EMBL" id="JADGMS010000007">
    <property type="protein sequence ID" value="KAF9678228.1"/>
    <property type="molecule type" value="Genomic_DNA"/>
</dbReference>
<sequence length="126" mass="14509">MEPSLPGNQPPGKWNRLNKSIRIQIFSFFKIVRIYPGCHNVASPLLEGECIAVHPFIEDLAVFFARSQFKIKWFVEDLKSPQLSMQETMRGLPLDDDFTISYTSLLDEKRQHILPDFHLRATSSSS</sequence>
<dbReference type="Proteomes" id="UP000657918">
    <property type="component" value="Unassembled WGS sequence"/>
</dbReference>
<dbReference type="AlphaFoldDB" id="A0A835JZE8"/>
<name>A0A835JZE8_9ROSI</name>
<comment type="caution">
    <text evidence="1">The sequence shown here is derived from an EMBL/GenBank/DDBJ whole genome shotgun (WGS) entry which is preliminary data.</text>
</comment>